<comment type="caution">
    <text evidence="2">The sequence shown here is derived from an EMBL/GenBank/DDBJ whole genome shotgun (WGS) entry which is preliminary data.</text>
</comment>
<feature type="compositionally biased region" description="Basic and acidic residues" evidence="1">
    <location>
        <begin position="104"/>
        <end position="117"/>
    </location>
</feature>
<organism evidence="2 3">
    <name type="scientific">Clohesyomyces aquaticus</name>
    <dbReference type="NCBI Taxonomy" id="1231657"/>
    <lineage>
        <taxon>Eukaryota</taxon>
        <taxon>Fungi</taxon>
        <taxon>Dikarya</taxon>
        <taxon>Ascomycota</taxon>
        <taxon>Pezizomycotina</taxon>
        <taxon>Dothideomycetes</taxon>
        <taxon>Pleosporomycetidae</taxon>
        <taxon>Pleosporales</taxon>
        <taxon>Lindgomycetaceae</taxon>
        <taxon>Clohesyomyces</taxon>
    </lineage>
</organism>
<feature type="compositionally biased region" description="Polar residues" evidence="1">
    <location>
        <begin position="125"/>
        <end position="142"/>
    </location>
</feature>
<protein>
    <submittedName>
        <fullName evidence="2">Uncharacterized protein</fullName>
    </submittedName>
</protein>
<dbReference type="OrthoDB" id="287041at2759"/>
<feature type="region of interest" description="Disordered" evidence="1">
    <location>
        <begin position="19"/>
        <end position="208"/>
    </location>
</feature>
<feature type="compositionally biased region" description="Basic and acidic residues" evidence="1">
    <location>
        <begin position="56"/>
        <end position="66"/>
    </location>
</feature>
<feature type="region of interest" description="Disordered" evidence="1">
    <location>
        <begin position="246"/>
        <end position="266"/>
    </location>
</feature>
<keyword evidence="3" id="KW-1185">Reference proteome</keyword>
<evidence type="ECO:0000313" key="2">
    <source>
        <dbReference type="EMBL" id="ORY06921.1"/>
    </source>
</evidence>
<accession>A0A1Y1Z9I5</accession>
<dbReference type="AlphaFoldDB" id="A0A1Y1Z9I5"/>
<feature type="non-terminal residue" evidence="2">
    <location>
        <position position="266"/>
    </location>
</feature>
<evidence type="ECO:0000313" key="3">
    <source>
        <dbReference type="Proteomes" id="UP000193144"/>
    </source>
</evidence>
<reference evidence="2 3" key="1">
    <citation type="submission" date="2016-07" db="EMBL/GenBank/DDBJ databases">
        <title>Pervasive Adenine N6-methylation of Active Genes in Fungi.</title>
        <authorList>
            <consortium name="DOE Joint Genome Institute"/>
            <person name="Mondo S.J."/>
            <person name="Dannebaum R.O."/>
            <person name="Kuo R.C."/>
            <person name="Labutti K."/>
            <person name="Haridas S."/>
            <person name="Kuo A."/>
            <person name="Salamov A."/>
            <person name="Ahrendt S.R."/>
            <person name="Lipzen A."/>
            <person name="Sullivan W."/>
            <person name="Andreopoulos W.B."/>
            <person name="Clum A."/>
            <person name="Lindquist E."/>
            <person name="Daum C."/>
            <person name="Ramamoorthy G.K."/>
            <person name="Gryganskyi A."/>
            <person name="Culley D."/>
            <person name="Magnuson J.K."/>
            <person name="James T.Y."/>
            <person name="O'Malley M.A."/>
            <person name="Stajich J.E."/>
            <person name="Spatafora J.W."/>
            <person name="Visel A."/>
            <person name="Grigoriev I.V."/>
        </authorList>
    </citation>
    <scope>NUCLEOTIDE SEQUENCE [LARGE SCALE GENOMIC DNA]</scope>
    <source>
        <strain evidence="2 3">CBS 115471</strain>
    </source>
</reference>
<sequence>MLPRAAFRALCARPASALPRAYPAASTWQSRRLYSDNNNNRSGNRPGQNHTWKPNDPIRFKEKDMKNAPSSNPVHPRQQPEFDAAAAPERNTSPKSQPGPGRPHAVDAEKIAQREYTEEQEEFSGPQSPKENTDPTTESPGQAQKPLPDLRQGIPSTFGAEFGEPEGKSRTKAHHPINVTEDPDKEPGGHGTGASRESGELPKSAYETSVDRRRNKVANIAYIGAIFTAVVGAVYLGRDWETEEERSLHPDAPSGWGIGQIYNRAR</sequence>
<evidence type="ECO:0000256" key="1">
    <source>
        <dbReference type="SAM" id="MobiDB-lite"/>
    </source>
</evidence>
<dbReference type="EMBL" id="MCFA01000113">
    <property type="protein sequence ID" value="ORY06921.1"/>
    <property type="molecule type" value="Genomic_DNA"/>
</dbReference>
<feature type="compositionally biased region" description="Polar residues" evidence="1">
    <location>
        <begin position="26"/>
        <end position="52"/>
    </location>
</feature>
<dbReference type="STRING" id="1231657.A0A1Y1Z9I5"/>
<name>A0A1Y1Z9I5_9PLEO</name>
<proteinExistence type="predicted"/>
<gene>
    <name evidence="2" type="ORF">BCR34DRAFT_31224</name>
</gene>
<dbReference type="Proteomes" id="UP000193144">
    <property type="component" value="Unassembled WGS sequence"/>
</dbReference>